<proteinExistence type="inferred from homology"/>
<dbReference type="OMA" id="FQGPIAC"/>
<organism evidence="4 6">
    <name type="scientific">Lactococcus garvieae</name>
    <dbReference type="NCBI Taxonomy" id="1363"/>
    <lineage>
        <taxon>Bacteria</taxon>
        <taxon>Bacillati</taxon>
        <taxon>Bacillota</taxon>
        <taxon>Bacilli</taxon>
        <taxon>Lactobacillales</taxon>
        <taxon>Streptococcaceae</taxon>
        <taxon>Lactococcus</taxon>
    </lineage>
</organism>
<dbReference type="Proteomes" id="UP000181969">
    <property type="component" value="Unassembled WGS sequence"/>
</dbReference>
<reference evidence="5" key="2">
    <citation type="submission" date="2022-10" db="EMBL/GenBank/DDBJ databases">
        <title>Genome assembly of Lactococcus garvieae isolates from cricket gut.</title>
        <authorList>
            <person name="Luecke A.R."/>
            <person name="Brown A.M.V."/>
            <person name="Wakeman C.A."/>
        </authorList>
    </citation>
    <scope>NUCLEOTIDE SEQUENCE</scope>
    <source>
        <strain evidence="5">Alexii-11_2</strain>
    </source>
</reference>
<dbReference type="OrthoDB" id="9796252at2"/>
<dbReference type="Gene3D" id="3.30.450.40">
    <property type="match status" value="1"/>
</dbReference>
<evidence type="ECO:0000313" key="6">
    <source>
        <dbReference type="Proteomes" id="UP000181969"/>
    </source>
</evidence>
<dbReference type="PANTHER" id="PTHR21021:SF15">
    <property type="entry name" value="FREE METHIONINE-R-SULFOXIDE REDUCTASE"/>
    <property type="match status" value="1"/>
</dbReference>
<sequence length="159" mass="17784">MNKSEKIEGYELLNLQLKGLLSAQNYTLSNLSNASALLNDFLPNQVFVGFYLYNGEQLILGPFQGGVSCVEIKLGAGVCGEAAEKRQTLIVDNVKEHKNYISCDSRALSEIVVPLIKDGELKGVLDLDASETSFYDDVDQKYLEEFCHILSEMTDWKFF</sequence>
<dbReference type="PANTHER" id="PTHR21021">
    <property type="entry name" value="GAF/PUTATIVE CYTOSKELETAL PROTEIN"/>
    <property type="match status" value="1"/>
</dbReference>
<dbReference type="AlphaFoldDB" id="A0A1I4HL08"/>
<reference evidence="4 6" key="1">
    <citation type="submission" date="2016-10" db="EMBL/GenBank/DDBJ databases">
        <authorList>
            <person name="de Groot N.N."/>
        </authorList>
    </citation>
    <scope>NUCLEOTIDE SEQUENCE [LARGE SCALE GENOMIC DNA]</scope>
    <source>
        <strain evidence="4 6">M79</strain>
    </source>
</reference>
<dbReference type="InterPro" id="IPR029016">
    <property type="entry name" value="GAF-like_dom_sf"/>
</dbReference>
<dbReference type="GO" id="GO:0033745">
    <property type="term" value="F:L-methionine-(R)-S-oxide reductase activity"/>
    <property type="evidence" value="ECO:0007669"/>
    <property type="project" value="TreeGrafter"/>
</dbReference>
<evidence type="ECO:0000313" key="3">
    <source>
        <dbReference type="EMBL" id="MDH7960566.1"/>
    </source>
</evidence>
<dbReference type="RefSeq" id="WP_014025504.1">
    <property type="nucleotide sequence ID" value="NZ_AP026069.1"/>
</dbReference>
<dbReference type="InterPro" id="IPR003018">
    <property type="entry name" value="GAF"/>
</dbReference>
<dbReference type="EMBL" id="CP109635">
    <property type="protein sequence ID" value="UYT10196.1"/>
    <property type="molecule type" value="Genomic_DNA"/>
</dbReference>
<dbReference type="FunFam" id="3.30.450.40:FF:000008">
    <property type="entry name" value="GAF domain-containing proteins"/>
    <property type="match status" value="1"/>
</dbReference>
<evidence type="ECO:0000313" key="5">
    <source>
        <dbReference type="EMBL" id="UYT10196.1"/>
    </source>
</evidence>
<dbReference type="Pfam" id="PF13185">
    <property type="entry name" value="GAF_2"/>
    <property type="match status" value="1"/>
</dbReference>
<dbReference type="GeneID" id="61073344"/>
<evidence type="ECO:0000256" key="1">
    <source>
        <dbReference type="ARBA" id="ARBA00038454"/>
    </source>
</evidence>
<dbReference type="InterPro" id="IPR051330">
    <property type="entry name" value="Phosphatase_reg/MetRdx"/>
</dbReference>
<dbReference type="EMBL" id="JARYTV010000009">
    <property type="protein sequence ID" value="MDH7960566.1"/>
    <property type="molecule type" value="Genomic_DNA"/>
</dbReference>
<dbReference type="EMBL" id="FOTJ01000009">
    <property type="protein sequence ID" value="SFL42872.1"/>
    <property type="molecule type" value="Genomic_DNA"/>
</dbReference>
<comment type="similarity">
    <text evidence="1">Belongs to the free Met sulfoxide reductase family.</text>
</comment>
<gene>
    <name evidence="5" type="ORF">OF801_09600</name>
    <name evidence="3" type="ORF">QHR29_08850</name>
    <name evidence="4" type="ORF">SAMN05216438_10952</name>
</gene>
<reference evidence="3" key="3">
    <citation type="submission" date="2023-04" db="EMBL/GenBank/DDBJ databases">
        <title>Genomic analysis of Lactococcus garvieae isolates.</title>
        <authorList>
            <person name="Zhanghang C."/>
        </authorList>
    </citation>
    <scope>NUCLEOTIDE SEQUENCE</scope>
    <source>
        <strain evidence="3">ZB-1</strain>
    </source>
</reference>
<dbReference type="SUPFAM" id="SSF55781">
    <property type="entry name" value="GAF domain-like"/>
    <property type="match status" value="1"/>
</dbReference>
<dbReference type="Proteomes" id="UP001164042">
    <property type="component" value="Chromosome"/>
</dbReference>
<dbReference type="GO" id="GO:0005829">
    <property type="term" value="C:cytosol"/>
    <property type="evidence" value="ECO:0007669"/>
    <property type="project" value="TreeGrafter"/>
</dbReference>
<protein>
    <submittedName>
        <fullName evidence="4">GAF domain-containing protein</fullName>
    </submittedName>
</protein>
<accession>A0A1I4HL08</accession>
<evidence type="ECO:0000259" key="2">
    <source>
        <dbReference type="Pfam" id="PF13185"/>
    </source>
</evidence>
<dbReference type="Proteomes" id="UP001157396">
    <property type="component" value="Unassembled WGS sequence"/>
</dbReference>
<name>A0A1I4HL08_9LACT</name>
<evidence type="ECO:0000313" key="4">
    <source>
        <dbReference type="EMBL" id="SFL42872.1"/>
    </source>
</evidence>
<feature type="domain" description="GAF" evidence="2">
    <location>
        <begin position="49"/>
        <end position="151"/>
    </location>
</feature>